<evidence type="ECO:0000313" key="3">
    <source>
        <dbReference type="Proteomes" id="UP000267821"/>
    </source>
</evidence>
<accession>A0A3N4L7I1</accession>
<dbReference type="OrthoDB" id="10408134at2759"/>
<feature type="region of interest" description="Disordered" evidence="1">
    <location>
        <begin position="37"/>
        <end position="59"/>
    </location>
</feature>
<dbReference type="EMBL" id="ML121609">
    <property type="protein sequence ID" value="RPB18803.1"/>
    <property type="molecule type" value="Genomic_DNA"/>
</dbReference>
<proteinExistence type="predicted"/>
<evidence type="ECO:0000313" key="2">
    <source>
        <dbReference type="EMBL" id="RPB18803.1"/>
    </source>
</evidence>
<dbReference type="InParanoid" id="A0A3N4L7I1"/>
<feature type="region of interest" description="Disordered" evidence="1">
    <location>
        <begin position="161"/>
        <end position="194"/>
    </location>
</feature>
<gene>
    <name evidence="2" type="ORF">L211DRAFT_853798</name>
</gene>
<feature type="compositionally biased region" description="Basic and acidic residues" evidence="1">
    <location>
        <begin position="46"/>
        <end position="59"/>
    </location>
</feature>
<evidence type="ECO:0000256" key="1">
    <source>
        <dbReference type="SAM" id="MobiDB-lite"/>
    </source>
</evidence>
<keyword evidence="3" id="KW-1185">Reference proteome</keyword>
<feature type="compositionally biased region" description="Basic and acidic residues" evidence="1">
    <location>
        <begin position="166"/>
        <end position="177"/>
    </location>
</feature>
<reference evidence="2 3" key="1">
    <citation type="journal article" date="2018" name="Nat. Ecol. Evol.">
        <title>Pezizomycetes genomes reveal the molecular basis of ectomycorrhizal truffle lifestyle.</title>
        <authorList>
            <person name="Murat C."/>
            <person name="Payen T."/>
            <person name="Noel B."/>
            <person name="Kuo A."/>
            <person name="Morin E."/>
            <person name="Chen J."/>
            <person name="Kohler A."/>
            <person name="Krizsan K."/>
            <person name="Balestrini R."/>
            <person name="Da Silva C."/>
            <person name="Montanini B."/>
            <person name="Hainaut M."/>
            <person name="Levati E."/>
            <person name="Barry K.W."/>
            <person name="Belfiori B."/>
            <person name="Cichocki N."/>
            <person name="Clum A."/>
            <person name="Dockter R.B."/>
            <person name="Fauchery L."/>
            <person name="Guy J."/>
            <person name="Iotti M."/>
            <person name="Le Tacon F."/>
            <person name="Lindquist E.A."/>
            <person name="Lipzen A."/>
            <person name="Malagnac F."/>
            <person name="Mello A."/>
            <person name="Molinier V."/>
            <person name="Miyauchi S."/>
            <person name="Poulain J."/>
            <person name="Riccioni C."/>
            <person name="Rubini A."/>
            <person name="Sitrit Y."/>
            <person name="Splivallo R."/>
            <person name="Traeger S."/>
            <person name="Wang M."/>
            <person name="Zifcakova L."/>
            <person name="Wipf D."/>
            <person name="Zambonelli A."/>
            <person name="Paolocci F."/>
            <person name="Nowrousian M."/>
            <person name="Ottonello S."/>
            <person name="Baldrian P."/>
            <person name="Spatafora J.W."/>
            <person name="Henrissat B."/>
            <person name="Nagy L.G."/>
            <person name="Aury J.M."/>
            <person name="Wincker P."/>
            <person name="Grigoriev I.V."/>
            <person name="Bonfante P."/>
            <person name="Martin F.M."/>
        </authorList>
    </citation>
    <scope>NUCLEOTIDE SEQUENCE [LARGE SCALE GENOMIC DNA]</scope>
    <source>
        <strain evidence="2 3">ATCC MYA-4762</strain>
    </source>
</reference>
<protein>
    <submittedName>
        <fullName evidence="2">Uncharacterized protein</fullName>
    </submittedName>
</protein>
<sequence length="194" mass="21804">MVVEGEISPPGLGRFRGYMGQKLWRLKNPGKKYYSTPIMQKRWGKDRKPERGRMPEGKETWVQEALMGTTEPEPLVETESTDLAPELEKALDVLCEKPRGKAHDAAPVATVAEDKGEVAGLPKVKDEPVELKRPIHEEFNGVARAGREHLLLKWESESSTMTNVESHAEKMDVKSVENEGISTSMAEHKQEEDK</sequence>
<dbReference type="Proteomes" id="UP000267821">
    <property type="component" value="Unassembled WGS sequence"/>
</dbReference>
<organism evidence="2 3">
    <name type="scientific">Terfezia boudieri ATCC MYA-4762</name>
    <dbReference type="NCBI Taxonomy" id="1051890"/>
    <lineage>
        <taxon>Eukaryota</taxon>
        <taxon>Fungi</taxon>
        <taxon>Dikarya</taxon>
        <taxon>Ascomycota</taxon>
        <taxon>Pezizomycotina</taxon>
        <taxon>Pezizomycetes</taxon>
        <taxon>Pezizales</taxon>
        <taxon>Pezizaceae</taxon>
        <taxon>Terfezia</taxon>
    </lineage>
</organism>
<dbReference type="AlphaFoldDB" id="A0A3N4L7I1"/>
<name>A0A3N4L7I1_9PEZI</name>